<dbReference type="GO" id="GO:0022857">
    <property type="term" value="F:transmembrane transporter activity"/>
    <property type="evidence" value="ECO:0007669"/>
    <property type="project" value="InterPro"/>
</dbReference>
<keyword evidence="4" id="KW-0472">Membrane</keyword>
<evidence type="ECO:0000313" key="6">
    <source>
        <dbReference type="EMBL" id="PSN86256.1"/>
    </source>
</evidence>
<gene>
    <name evidence="6" type="ORF">B9Q02_02885</name>
</gene>
<evidence type="ECO:0000259" key="5">
    <source>
        <dbReference type="PROSITE" id="PS50850"/>
    </source>
</evidence>
<dbReference type="Pfam" id="PF07690">
    <property type="entry name" value="MFS_1"/>
    <property type="match status" value="1"/>
</dbReference>
<feature type="transmembrane region" description="Helical" evidence="4">
    <location>
        <begin position="287"/>
        <end position="307"/>
    </location>
</feature>
<accession>A0A2R6AIR0</accession>
<organism evidence="6 7">
    <name type="scientific">Candidatus Marsarchaeota G1 archaeon BE_D</name>
    <dbReference type="NCBI Taxonomy" id="1978156"/>
    <lineage>
        <taxon>Archaea</taxon>
        <taxon>Candidatus Marsarchaeota</taxon>
        <taxon>Candidatus Marsarchaeota group 1</taxon>
    </lineage>
</organism>
<dbReference type="PANTHER" id="PTHR43271">
    <property type="entry name" value="BLL2771 PROTEIN"/>
    <property type="match status" value="1"/>
</dbReference>
<dbReference type="InterPro" id="IPR036259">
    <property type="entry name" value="MFS_trans_sf"/>
</dbReference>
<reference evidence="6 7" key="1">
    <citation type="submission" date="2017-04" db="EMBL/GenBank/DDBJ databases">
        <title>Novel microbial lineages endemic to geothermal iron-oxide mats fill important gaps in the evolutionary history of Archaea.</title>
        <authorList>
            <person name="Jay Z.J."/>
            <person name="Beam J.P."/>
            <person name="Dlakic M."/>
            <person name="Rusch D.B."/>
            <person name="Kozubal M.A."/>
            <person name="Inskeep W.P."/>
        </authorList>
    </citation>
    <scope>NUCLEOTIDE SEQUENCE [LARGE SCALE GENOMIC DNA]</scope>
    <source>
        <strain evidence="6">BE_D</strain>
    </source>
</reference>
<evidence type="ECO:0000256" key="3">
    <source>
        <dbReference type="ARBA" id="ARBA00022475"/>
    </source>
</evidence>
<name>A0A2R6AIR0_9ARCH</name>
<dbReference type="Proteomes" id="UP000240569">
    <property type="component" value="Unassembled WGS sequence"/>
</dbReference>
<feature type="transmembrane region" description="Helical" evidence="4">
    <location>
        <begin position="248"/>
        <end position="267"/>
    </location>
</feature>
<feature type="domain" description="Major facilitator superfamily (MFS) profile" evidence="5">
    <location>
        <begin position="53"/>
        <end position="429"/>
    </location>
</feature>
<evidence type="ECO:0000256" key="4">
    <source>
        <dbReference type="SAM" id="Phobius"/>
    </source>
</evidence>
<keyword evidence="4" id="KW-1133">Transmembrane helix</keyword>
<keyword evidence="4" id="KW-0812">Transmembrane</keyword>
<comment type="subcellular location">
    <subcellularLocation>
        <location evidence="1">Cell membrane</location>
        <topology evidence="1">Multi-pass membrane protein</topology>
    </subcellularLocation>
</comment>
<sequence length="450" mass="48540">MRIWFCTIQKSRSFHKPFNAFKASAKSTPSATLIRLFTVFIVSVIKFPGSRKLFLSVIFARVAYAMVWFDMAAAFPAIQLSSHYSLTALGAFTTAFLLGSGIFQVPAGVFSARYGATRSTLIGLFLVTLFSFASSFSYGYAYQLLVRFATGLGAAFFFAPAMVVASNLLGGKRSGLAIGLYNAAFNLGGGLALFVFTPLAAYLSWNAPFLMTGTLLLLALVFCVYTFRGIKEDSSKSESKVRQTLSSLQIWSITLGVFGVSVAYYVVSQYMVEYTERELYLSPELSGAISSMILLGGLFGAPLGGYLSDRISRKRVALVSSILTSFCVALLSLKTIALTWASCFLLGAFDAAAYTSAYAIPAETQNIGRRYAPLAIGLMNSVGILGGSLASPVFASFVVKHGYSLSWLLLGLVTTLFAPLLYLRLQSTDKVSTTPKTLVKMAVCLKPCET</sequence>
<evidence type="ECO:0000256" key="2">
    <source>
        <dbReference type="ARBA" id="ARBA00022448"/>
    </source>
</evidence>
<dbReference type="GO" id="GO:0005886">
    <property type="term" value="C:plasma membrane"/>
    <property type="evidence" value="ECO:0007669"/>
    <property type="project" value="UniProtKB-SubCell"/>
</dbReference>
<dbReference type="Gene3D" id="1.20.1250.20">
    <property type="entry name" value="MFS general substrate transporter like domains"/>
    <property type="match status" value="2"/>
</dbReference>
<feature type="transmembrane region" description="Helical" evidence="4">
    <location>
        <begin position="339"/>
        <end position="360"/>
    </location>
</feature>
<feature type="transmembrane region" description="Helical" evidence="4">
    <location>
        <begin position="148"/>
        <end position="169"/>
    </location>
</feature>
<feature type="transmembrane region" description="Helical" evidence="4">
    <location>
        <begin position="372"/>
        <end position="399"/>
    </location>
</feature>
<feature type="transmembrane region" description="Helical" evidence="4">
    <location>
        <begin position="121"/>
        <end position="142"/>
    </location>
</feature>
<keyword evidence="3" id="KW-1003">Cell membrane</keyword>
<feature type="transmembrane region" description="Helical" evidence="4">
    <location>
        <begin position="84"/>
        <end position="109"/>
    </location>
</feature>
<dbReference type="AlphaFoldDB" id="A0A2R6AIR0"/>
<feature type="transmembrane region" description="Helical" evidence="4">
    <location>
        <begin position="405"/>
        <end position="423"/>
    </location>
</feature>
<comment type="caution">
    <text evidence="6">The sequence shown here is derived from an EMBL/GenBank/DDBJ whole genome shotgun (WGS) entry which is preliminary data.</text>
</comment>
<feature type="transmembrane region" description="Helical" evidence="4">
    <location>
        <begin position="209"/>
        <end position="227"/>
    </location>
</feature>
<feature type="transmembrane region" description="Helical" evidence="4">
    <location>
        <begin position="181"/>
        <end position="203"/>
    </location>
</feature>
<dbReference type="InterPro" id="IPR011701">
    <property type="entry name" value="MFS"/>
</dbReference>
<feature type="transmembrane region" description="Helical" evidence="4">
    <location>
        <begin position="316"/>
        <end position="333"/>
    </location>
</feature>
<feature type="transmembrane region" description="Helical" evidence="4">
    <location>
        <begin position="53"/>
        <end position="78"/>
    </location>
</feature>
<dbReference type="PANTHER" id="PTHR43271:SF2">
    <property type="entry name" value="BLL2771 PROTEIN"/>
    <property type="match status" value="1"/>
</dbReference>
<evidence type="ECO:0000256" key="1">
    <source>
        <dbReference type="ARBA" id="ARBA00004651"/>
    </source>
</evidence>
<proteinExistence type="predicted"/>
<dbReference type="SUPFAM" id="SSF103473">
    <property type="entry name" value="MFS general substrate transporter"/>
    <property type="match status" value="1"/>
</dbReference>
<protein>
    <recommendedName>
        <fullName evidence="5">Major facilitator superfamily (MFS) profile domain-containing protein</fullName>
    </recommendedName>
</protein>
<keyword evidence="2" id="KW-0813">Transport</keyword>
<dbReference type="PROSITE" id="PS50850">
    <property type="entry name" value="MFS"/>
    <property type="match status" value="1"/>
</dbReference>
<dbReference type="EMBL" id="NEXD01000009">
    <property type="protein sequence ID" value="PSN86256.1"/>
    <property type="molecule type" value="Genomic_DNA"/>
</dbReference>
<evidence type="ECO:0000313" key="7">
    <source>
        <dbReference type="Proteomes" id="UP000240569"/>
    </source>
</evidence>
<dbReference type="InterPro" id="IPR020846">
    <property type="entry name" value="MFS_dom"/>
</dbReference>